<dbReference type="GO" id="GO:0070403">
    <property type="term" value="F:NAD+ binding"/>
    <property type="evidence" value="ECO:0007669"/>
    <property type="project" value="InterPro"/>
</dbReference>
<feature type="domain" description="Deacetylase sirtuin-type" evidence="3">
    <location>
        <begin position="2"/>
        <end position="259"/>
    </location>
</feature>
<evidence type="ECO:0000259" key="3">
    <source>
        <dbReference type="PROSITE" id="PS50305"/>
    </source>
</evidence>
<comment type="caution">
    <text evidence="4">The sequence shown here is derived from an EMBL/GenBank/DDBJ whole genome shotgun (WGS) entry which is preliminary data.</text>
</comment>
<dbReference type="InterPro" id="IPR003000">
    <property type="entry name" value="Sirtuin"/>
</dbReference>
<dbReference type="Pfam" id="PF02146">
    <property type="entry name" value="SIR2"/>
    <property type="match status" value="1"/>
</dbReference>
<sequence>MAEKEAVFAKKFEILKALIKNSRSTVVLTGAGISTLSGIPDFRSSSGVYATTWKSYQVEEILSISFFKHNPEIFYAWAKEYWYKLDDYKPNTVHTALALLEQKGYLEGLFTQNIDMLHKKAGSRKCYEVHGSAEHHHCTNCNAYYSYHWVAPIVLTGQVPRCTECGSVIKPDIVFYGENLDGFTLSRAYEMFNHAQLCLVLGSSLVVQPAASFPAYTVHRGAPLVIVNAQKTSYDGSATLRFTDLQQFSEALEKYLVALEPRKLLV</sequence>
<dbReference type="InterPro" id="IPR029035">
    <property type="entry name" value="DHS-like_NAD/FAD-binding_dom"/>
</dbReference>
<evidence type="ECO:0000256" key="1">
    <source>
        <dbReference type="ARBA" id="ARBA00022679"/>
    </source>
</evidence>
<evidence type="ECO:0000256" key="2">
    <source>
        <dbReference type="ARBA" id="ARBA00023027"/>
    </source>
</evidence>
<keyword evidence="1" id="KW-0808">Transferase</keyword>
<dbReference type="NCBIfam" id="NF001752">
    <property type="entry name" value="PRK00481.1-1"/>
    <property type="match status" value="1"/>
</dbReference>
<dbReference type="InterPro" id="IPR026591">
    <property type="entry name" value="Sirtuin_cat_small_dom_sf"/>
</dbReference>
<reference evidence="4" key="1">
    <citation type="submission" date="2019-08" db="EMBL/GenBank/DDBJ databases">
        <authorList>
            <person name="Kucharzyk K."/>
            <person name="Murdoch R.W."/>
            <person name="Higgins S."/>
            <person name="Loffler F."/>
        </authorList>
    </citation>
    <scope>NUCLEOTIDE SEQUENCE</scope>
</reference>
<dbReference type="GO" id="GO:0016787">
    <property type="term" value="F:hydrolase activity"/>
    <property type="evidence" value="ECO:0007669"/>
    <property type="project" value="UniProtKB-KW"/>
</dbReference>
<organism evidence="4">
    <name type="scientific">bioreactor metagenome</name>
    <dbReference type="NCBI Taxonomy" id="1076179"/>
    <lineage>
        <taxon>unclassified sequences</taxon>
        <taxon>metagenomes</taxon>
        <taxon>ecological metagenomes</taxon>
    </lineage>
</organism>
<dbReference type="SUPFAM" id="SSF52467">
    <property type="entry name" value="DHS-like NAD/FAD-binding domain"/>
    <property type="match status" value="1"/>
</dbReference>
<dbReference type="Gene3D" id="3.30.1600.10">
    <property type="entry name" value="SIR2/SIRT2 'Small Domain"/>
    <property type="match status" value="1"/>
</dbReference>
<dbReference type="PANTHER" id="PTHR11085:SF4">
    <property type="entry name" value="NAD-DEPENDENT PROTEIN DEACYLASE"/>
    <property type="match status" value="1"/>
</dbReference>
<dbReference type="InterPro" id="IPR050134">
    <property type="entry name" value="NAD-dep_sirtuin_deacylases"/>
</dbReference>
<accession>A0A644Z204</accession>
<dbReference type="PANTHER" id="PTHR11085">
    <property type="entry name" value="NAD-DEPENDENT PROTEIN DEACYLASE SIRTUIN-5, MITOCHONDRIAL-RELATED"/>
    <property type="match status" value="1"/>
</dbReference>
<evidence type="ECO:0000313" key="4">
    <source>
        <dbReference type="EMBL" id="MPM34647.1"/>
    </source>
</evidence>
<proteinExistence type="predicted"/>
<dbReference type="AlphaFoldDB" id="A0A644Z204"/>
<name>A0A644Z204_9ZZZZ</name>
<dbReference type="PROSITE" id="PS50305">
    <property type="entry name" value="SIRTUIN"/>
    <property type="match status" value="1"/>
</dbReference>
<dbReference type="EMBL" id="VSSQ01007036">
    <property type="protein sequence ID" value="MPM34647.1"/>
    <property type="molecule type" value="Genomic_DNA"/>
</dbReference>
<dbReference type="Gene3D" id="3.40.50.1220">
    <property type="entry name" value="TPP-binding domain"/>
    <property type="match status" value="1"/>
</dbReference>
<dbReference type="EC" id="3.5.1.-" evidence="4"/>
<dbReference type="GO" id="GO:0017136">
    <property type="term" value="F:histone deacetylase activity, NAD-dependent"/>
    <property type="evidence" value="ECO:0007669"/>
    <property type="project" value="TreeGrafter"/>
</dbReference>
<gene>
    <name evidence="4" type="primary">cobB_18</name>
    <name evidence="4" type="ORF">SDC9_81234</name>
</gene>
<protein>
    <submittedName>
        <fullName evidence="4">NAD-dependent protein deacetylase</fullName>
        <ecNumber evidence="4">3.5.1.-</ecNumber>
    </submittedName>
</protein>
<dbReference type="CDD" id="cd01407">
    <property type="entry name" value="SIR2-fam"/>
    <property type="match status" value="1"/>
</dbReference>
<dbReference type="InterPro" id="IPR026590">
    <property type="entry name" value="Ssirtuin_cat_dom"/>
</dbReference>
<keyword evidence="2" id="KW-0520">NAD</keyword>
<keyword evidence="4" id="KW-0378">Hydrolase</keyword>